<dbReference type="EMBL" id="ACLN01000007">
    <property type="protein sequence ID" value="EEW51829.1"/>
    <property type="molecule type" value="Genomic_DNA"/>
</dbReference>
<comment type="caution">
    <text evidence="1">The sequence shown here is derived from an EMBL/GenBank/DDBJ whole genome shotgun (WGS) entry which is preliminary data.</text>
</comment>
<dbReference type="HOGENOM" id="CLU_3137026_0_0_9"/>
<evidence type="ECO:0000313" key="1">
    <source>
        <dbReference type="EMBL" id="EEW51829.1"/>
    </source>
</evidence>
<dbReference type="Proteomes" id="UP000004115">
    <property type="component" value="Unassembled WGS sequence"/>
</dbReference>
<sequence>MALLLGIINFDNGNIKDGIVKRFQKHNNRLIEIKPVNSWRRRQINETYF</sequence>
<protein>
    <submittedName>
        <fullName evidence="1">Uncharacterized protein</fullName>
    </submittedName>
</protein>
<keyword evidence="2" id="KW-1185">Reference proteome</keyword>
<name>C8PC97_9LACO</name>
<organism evidence="1 2">
    <name type="scientific">Lactobacillus iners DSM 13335</name>
    <dbReference type="NCBI Taxonomy" id="525328"/>
    <lineage>
        <taxon>Bacteria</taxon>
        <taxon>Bacillati</taxon>
        <taxon>Bacillota</taxon>
        <taxon>Bacilli</taxon>
        <taxon>Lactobacillales</taxon>
        <taxon>Lactobacillaceae</taxon>
        <taxon>Lactobacillus</taxon>
    </lineage>
</organism>
<evidence type="ECO:0000313" key="2">
    <source>
        <dbReference type="Proteomes" id="UP000004115"/>
    </source>
</evidence>
<dbReference type="AlphaFoldDB" id="C8PC97"/>
<proteinExistence type="predicted"/>
<accession>C8PC97</accession>
<reference evidence="1 2" key="1">
    <citation type="submission" date="2009-09" db="EMBL/GenBank/DDBJ databases">
        <authorList>
            <person name="Qin X."/>
            <person name="Bachman B."/>
            <person name="Battles P."/>
            <person name="Bell A."/>
            <person name="Bess C."/>
            <person name="Bickham C."/>
            <person name="Chaboub L."/>
            <person name="Chen D."/>
            <person name="Coyle M."/>
            <person name="Deiros D.R."/>
            <person name="Dinh H."/>
            <person name="Forbes L."/>
            <person name="Fowler G."/>
            <person name="Francisco L."/>
            <person name="Fu Q."/>
            <person name="Gubbala S."/>
            <person name="Hale W."/>
            <person name="Han Y."/>
            <person name="Hemphill L."/>
            <person name="Highlander S.K."/>
            <person name="Hirani K."/>
            <person name="Hogues M."/>
            <person name="Jackson L."/>
            <person name="Jakkamsetti A."/>
            <person name="Javaid M."/>
            <person name="Jiang H."/>
            <person name="Korchina V."/>
            <person name="Kovar C."/>
            <person name="Lara F."/>
            <person name="Lee S."/>
            <person name="Mata R."/>
            <person name="Mathew T."/>
            <person name="Moen C."/>
            <person name="Morales K."/>
            <person name="Munidasa M."/>
            <person name="Nazareth L."/>
            <person name="Ngo R."/>
            <person name="Nguyen L."/>
            <person name="Okwuonu G."/>
            <person name="Ongeri F."/>
            <person name="Patil S."/>
            <person name="Petrosino J."/>
            <person name="Pham C."/>
            <person name="Pham P."/>
            <person name="Pu L.-L."/>
            <person name="Puazo M."/>
            <person name="Raj R."/>
            <person name="Reid J."/>
            <person name="Rouhana J."/>
            <person name="Saada N."/>
            <person name="Shang Y."/>
            <person name="Simmons D."/>
            <person name="Thornton R."/>
            <person name="Warren J."/>
            <person name="Weissenberger G."/>
            <person name="Zhang J."/>
            <person name="Zhang L."/>
            <person name="Zhou C."/>
            <person name="Zhu D."/>
            <person name="Muzny D."/>
            <person name="Worley K."/>
            <person name="Gibbs R."/>
        </authorList>
    </citation>
    <scope>NUCLEOTIDE SEQUENCE [LARGE SCALE GENOMIC DNA]</scope>
    <source>
        <strain evidence="1 2">DSM 13335</strain>
    </source>
</reference>
<gene>
    <name evidence="1" type="ORF">HMPREF0520_0717</name>
</gene>